<keyword evidence="3" id="KW-1185">Reference proteome</keyword>
<dbReference type="CDD" id="cd02440">
    <property type="entry name" value="AdoMet_MTases"/>
    <property type="match status" value="1"/>
</dbReference>
<dbReference type="RefSeq" id="WP_182608053.1">
    <property type="nucleotide sequence ID" value="NZ_VKHT01001100.1"/>
</dbReference>
<protein>
    <submittedName>
        <fullName evidence="2">Methyltransferase domain-containing protein</fullName>
    </submittedName>
</protein>
<dbReference type="InterPro" id="IPR029063">
    <property type="entry name" value="SAM-dependent_MTases_sf"/>
</dbReference>
<dbReference type="GO" id="GO:0008168">
    <property type="term" value="F:methyltransferase activity"/>
    <property type="evidence" value="ECO:0007669"/>
    <property type="project" value="UniProtKB-KW"/>
</dbReference>
<reference evidence="3" key="1">
    <citation type="submission" date="2019-10" db="EMBL/GenBank/DDBJ databases">
        <title>Streptomyces sp. nov., a novel actinobacterium isolated from alkaline environment.</title>
        <authorList>
            <person name="Golinska P."/>
        </authorList>
    </citation>
    <scope>NUCLEOTIDE SEQUENCE [LARGE SCALE GENOMIC DNA]</scope>
    <source>
        <strain evidence="3">DSM 42118</strain>
    </source>
</reference>
<evidence type="ECO:0000313" key="2">
    <source>
        <dbReference type="EMBL" id="MBB0246766.1"/>
    </source>
</evidence>
<dbReference type="Proteomes" id="UP000538929">
    <property type="component" value="Unassembled WGS sequence"/>
</dbReference>
<dbReference type="SUPFAM" id="SSF53335">
    <property type="entry name" value="S-adenosyl-L-methionine-dependent methyltransferases"/>
    <property type="match status" value="1"/>
</dbReference>
<organism evidence="2 3">
    <name type="scientific">Streptomyces alkaliphilus</name>
    <dbReference type="NCBI Taxonomy" id="1472722"/>
    <lineage>
        <taxon>Bacteria</taxon>
        <taxon>Bacillati</taxon>
        <taxon>Actinomycetota</taxon>
        <taxon>Actinomycetes</taxon>
        <taxon>Kitasatosporales</taxon>
        <taxon>Streptomycetaceae</taxon>
        <taxon>Streptomyces</taxon>
    </lineage>
</organism>
<keyword evidence="2" id="KW-0489">Methyltransferase</keyword>
<evidence type="ECO:0000259" key="1">
    <source>
        <dbReference type="Pfam" id="PF08242"/>
    </source>
</evidence>
<dbReference type="EMBL" id="VKHT01001100">
    <property type="protein sequence ID" value="MBB0246766.1"/>
    <property type="molecule type" value="Genomic_DNA"/>
</dbReference>
<name>A0A7W3TH90_9ACTN</name>
<dbReference type="GO" id="GO:0032259">
    <property type="term" value="P:methylation"/>
    <property type="evidence" value="ECO:0007669"/>
    <property type="project" value="UniProtKB-KW"/>
</dbReference>
<dbReference type="AlphaFoldDB" id="A0A7W3TH90"/>
<sequence length="250" mass="25864">MSDPYVGSAEYLDLLIAGFWEAAGPEVASVLAELPPGPGPVVDLGAGSGRGVRVLGEAVPGAPVLAVEPSAVMRAALMPRILDDPGLRDRVTVLPGGALDEALPEGVRAVLALNMLGHLAGPERRELLERVLRSLVPGGVLVTNLAPPFAPVAVPRVLMARTEVGELVYEGYASAEPSGVDGLLWRMEYRTLRGDAEISAATVEYPWCVCSEEELAAEATGLGFGVRRVGDPALGLHVLGRPSAGAGPLA</sequence>
<keyword evidence="2" id="KW-0808">Transferase</keyword>
<dbReference type="Pfam" id="PF08242">
    <property type="entry name" value="Methyltransf_12"/>
    <property type="match status" value="1"/>
</dbReference>
<feature type="domain" description="Methyltransferase type 12" evidence="1">
    <location>
        <begin position="42"/>
        <end position="141"/>
    </location>
</feature>
<comment type="caution">
    <text evidence="2">The sequence shown here is derived from an EMBL/GenBank/DDBJ whole genome shotgun (WGS) entry which is preliminary data.</text>
</comment>
<proteinExistence type="predicted"/>
<accession>A0A7W3TH90</accession>
<dbReference type="Gene3D" id="3.40.50.150">
    <property type="entry name" value="Vaccinia Virus protein VP39"/>
    <property type="match status" value="1"/>
</dbReference>
<dbReference type="InterPro" id="IPR013217">
    <property type="entry name" value="Methyltransf_12"/>
</dbReference>
<gene>
    <name evidence="2" type="ORF">FNQ90_22260</name>
</gene>
<evidence type="ECO:0000313" key="3">
    <source>
        <dbReference type="Proteomes" id="UP000538929"/>
    </source>
</evidence>